<protein>
    <submittedName>
        <fullName evidence="1">Uncharacterized protein</fullName>
    </submittedName>
</protein>
<dbReference type="Proteomes" id="UP001301869">
    <property type="component" value="Chromosome"/>
</dbReference>
<dbReference type="EMBL" id="CP119391">
    <property type="protein sequence ID" value="WNK19857.1"/>
    <property type="molecule type" value="Genomic_DNA"/>
</dbReference>
<evidence type="ECO:0000313" key="1">
    <source>
        <dbReference type="EMBL" id="WNK19857.1"/>
    </source>
</evidence>
<accession>A0ABY9YZ18</accession>
<gene>
    <name evidence="1" type="ORF">P1P91_13670</name>
</gene>
<reference evidence="1 2" key="1">
    <citation type="submission" date="2023-03" db="EMBL/GenBank/DDBJ databases">
        <title>Halomonas sp. nov., isolated from Korean tranditional fermented seafood 'Jeotgal'.</title>
        <authorList>
            <person name="Kim B."/>
            <person name="Shin N.-R."/>
        </authorList>
    </citation>
    <scope>NUCLEOTIDE SEQUENCE [LARGE SCALE GENOMIC DNA]</scope>
    <source>
        <strain evidence="1 2">SG2L-4</strain>
    </source>
</reference>
<sequence>MAFSETIMKRRQWHSLESAAQFLSIGIGEDVSVDQLIELARSGDIPIFVDLSMPAWPLVGDKGAPKAHLNFTVHEHPVPSSPLPGMTVNADDTDCVLMGKYELKTPSAFSPLSEWYVKDPKSGESFIPGHQYKSLPSGKSFPERPGKPVPEEWVFKKDDLETLVAQILSDEDVREGKKKDKREIRALEALGLLVEVVAYTGTDQKKYQWGGKPNCAQIARAMEAQAGQGSGMREEKLKRLVGDALDAYQMR</sequence>
<keyword evidence="2" id="KW-1185">Reference proteome</keyword>
<dbReference type="RefSeq" id="WP_311883317.1">
    <property type="nucleotide sequence ID" value="NZ_CP119391.1"/>
</dbReference>
<organism evidence="1 2">
    <name type="scientific">Halomonas piscis</name>
    <dbReference type="NCBI Taxonomy" id="3031727"/>
    <lineage>
        <taxon>Bacteria</taxon>
        <taxon>Pseudomonadati</taxon>
        <taxon>Pseudomonadota</taxon>
        <taxon>Gammaproteobacteria</taxon>
        <taxon>Oceanospirillales</taxon>
        <taxon>Halomonadaceae</taxon>
        <taxon>Halomonas</taxon>
    </lineage>
</organism>
<proteinExistence type="predicted"/>
<name>A0ABY9YZ18_9GAMM</name>
<evidence type="ECO:0000313" key="2">
    <source>
        <dbReference type="Proteomes" id="UP001301869"/>
    </source>
</evidence>